<feature type="transmembrane region" description="Helical" evidence="1">
    <location>
        <begin position="96"/>
        <end position="120"/>
    </location>
</feature>
<comment type="caution">
    <text evidence="2">The sequence shown here is derived from an EMBL/GenBank/DDBJ whole genome shotgun (WGS) entry which is preliminary data.</text>
</comment>
<dbReference type="AlphaFoldDB" id="A0A7W9WPS2"/>
<sequence>MFDFKETSQNFGQALETAATDILDANLPKVQEALDRSIQQAAAQFDAAAGNNIRTLSGELHEQIQFAKREFDDTIRVAKGEMVDAVQILLRDFRKYVIAPLWAMLFIFGMAIAGLAGFVIGHGW</sequence>
<reference evidence="2 3" key="1">
    <citation type="submission" date="2020-08" db="EMBL/GenBank/DDBJ databases">
        <title>Genomic Encyclopedia of Type Strains, Phase IV (KMG-IV): sequencing the most valuable type-strain genomes for metagenomic binning, comparative biology and taxonomic classification.</title>
        <authorList>
            <person name="Goeker M."/>
        </authorList>
    </citation>
    <scope>NUCLEOTIDE SEQUENCE [LARGE SCALE GENOMIC DNA]</scope>
    <source>
        <strain evidence="2 3">DSM 12141</strain>
    </source>
</reference>
<keyword evidence="1" id="KW-0472">Membrane</keyword>
<dbReference type="EMBL" id="JACHIB010000020">
    <property type="protein sequence ID" value="MBB6085131.1"/>
    <property type="molecule type" value="Genomic_DNA"/>
</dbReference>
<proteinExistence type="predicted"/>
<protein>
    <submittedName>
        <fullName evidence="2">Uncharacterized protein</fullName>
    </submittedName>
</protein>
<gene>
    <name evidence="2" type="ORF">HNR28_003184</name>
</gene>
<evidence type="ECO:0000256" key="1">
    <source>
        <dbReference type="SAM" id="Phobius"/>
    </source>
</evidence>
<evidence type="ECO:0000313" key="3">
    <source>
        <dbReference type="Proteomes" id="UP000541136"/>
    </source>
</evidence>
<evidence type="ECO:0000313" key="2">
    <source>
        <dbReference type="EMBL" id="MBB6085131.1"/>
    </source>
</evidence>
<keyword evidence="1" id="KW-1133">Transmembrane helix</keyword>
<dbReference type="Proteomes" id="UP000541136">
    <property type="component" value="Unassembled WGS sequence"/>
</dbReference>
<accession>A0A7W9WPS2</accession>
<keyword evidence="1" id="KW-0812">Transmembrane</keyword>
<name>A0A7W9WPS2_CASDE</name>
<organism evidence="2 3">
    <name type="scientific">Castellaniella defragrans</name>
    <name type="common">Alcaligenes defragrans</name>
    <dbReference type="NCBI Taxonomy" id="75697"/>
    <lineage>
        <taxon>Bacteria</taxon>
        <taxon>Pseudomonadati</taxon>
        <taxon>Pseudomonadota</taxon>
        <taxon>Betaproteobacteria</taxon>
        <taxon>Burkholderiales</taxon>
        <taxon>Alcaligenaceae</taxon>
        <taxon>Castellaniella</taxon>
    </lineage>
</organism>
<dbReference type="RefSeq" id="WP_043683453.1">
    <property type="nucleotide sequence ID" value="NZ_JACHIB010000020.1"/>
</dbReference>